<keyword evidence="3" id="KW-1185">Reference proteome</keyword>
<dbReference type="Proteomes" id="UP001498476">
    <property type="component" value="Unassembled WGS sequence"/>
</dbReference>
<feature type="compositionally biased region" description="Polar residues" evidence="1">
    <location>
        <begin position="34"/>
        <end position="48"/>
    </location>
</feature>
<sequence>MGTFGATVASLLDTYTKCLSLLKGFRSDDGSHTGRGTPSELQSSLGSSLRSDRARVRRAYSSQLSQNGVRFEKGDGEVVRSLGGRQSAPVDYDSLLALSNGSSLNAVRTINELSSRVSSRASSSSSLRSVVSRGRQKSRRHRQQPDELPKRKAEDGRRSKLGKSRSNNSASRSSRRHRQRSSQSRHLPEVSGDQNRISILTMSSASTKLGEIRRRQLKQAETTYPVHCYPQEEVKGRKKWWKLF</sequence>
<name>A0ABR1HGL9_9HYPO</name>
<reference evidence="2 3" key="1">
    <citation type="journal article" date="2025" name="Microbiol. Resour. Announc.">
        <title>Draft genome sequences for Neonectria magnoliae and Neonectria punicea, canker pathogens of Liriodendron tulipifera and Acer saccharum in West Virginia.</title>
        <authorList>
            <person name="Petronek H.M."/>
            <person name="Kasson M.T."/>
            <person name="Metheny A.M."/>
            <person name="Stauder C.M."/>
            <person name="Lovett B."/>
            <person name="Lynch S.C."/>
            <person name="Garnas J.R."/>
            <person name="Kasson L.R."/>
            <person name="Stajich J.E."/>
        </authorList>
    </citation>
    <scope>NUCLEOTIDE SEQUENCE [LARGE SCALE GENOMIC DNA]</scope>
    <source>
        <strain evidence="2 3">NRRL 64653</strain>
    </source>
</reference>
<feature type="region of interest" description="Disordered" evidence="1">
    <location>
        <begin position="29"/>
        <end position="48"/>
    </location>
</feature>
<evidence type="ECO:0000256" key="1">
    <source>
        <dbReference type="SAM" id="MobiDB-lite"/>
    </source>
</evidence>
<evidence type="ECO:0000313" key="2">
    <source>
        <dbReference type="EMBL" id="KAK7419987.1"/>
    </source>
</evidence>
<feature type="region of interest" description="Disordered" evidence="1">
    <location>
        <begin position="114"/>
        <end position="198"/>
    </location>
</feature>
<accession>A0ABR1HGL9</accession>
<gene>
    <name evidence="2" type="ORF">QQX98_002993</name>
</gene>
<feature type="compositionally biased region" description="Basic and acidic residues" evidence="1">
    <location>
        <begin position="143"/>
        <end position="158"/>
    </location>
</feature>
<feature type="compositionally biased region" description="Low complexity" evidence="1">
    <location>
        <begin position="114"/>
        <end position="133"/>
    </location>
</feature>
<comment type="caution">
    <text evidence="2">The sequence shown here is derived from an EMBL/GenBank/DDBJ whole genome shotgun (WGS) entry which is preliminary data.</text>
</comment>
<evidence type="ECO:0000313" key="3">
    <source>
        <dbReference type="Proteomes" id="UP001498476"/>
    </source>
</evidence>
<proteinExistence type="predicted"/>
<protein>
    <submittedName>
        <fullName evidence="2">Uncharacterized protein</fullName>
    </submittedName>
</protein>
<organism evidence="2 3">
    <name type="scientific">Neonectria punicea</name>
    <dbReference type="NCBI Taxonomy" id="979145"/>
    <lineage>
        <taxon>Eukaryota</taxon>
        <taxon>Fungi</taxon>
        <taxon>Dikarya</taxon>
        <taxon>Ascomycota</taxon>
        <taxon>Pezizomycotina</taxon>
        <taxon>Sordariomycetes</taxon>
        <taxon>Hypocreomycetidae</taxon>
        <taxon>Hypocreales</taxon>
        <taxon>Nectriaceae</taxon>
        <taxon>Neonectria</taxon>
    </lineage>
</organism>
<dbReference type="EMBL" id="JAZAVJ010000033">
    <property type="protein sequence ID" value="KAK7419987.1"/>
    <property type="molecule type" value="Genomic_DNA"/>
</dbReference>